<reference evidence="1 2" key="1">
    <citation type="submission" date="2016-10" db="EMBL/GenBank/DDBJ databases">
        <authorList>
            <person name="de Groot N.N."/>
        </authorList>
    </citation>
    <scope>NUCLEOTIDE SEQUENCE [LARGE SCALE GENOMIC DNA]</scope>
    <source>
        <strain evidence="1 2">CGMCC 1.7005</strain>
    </source>
</reference>
<accession>A0A1I6XR45</accession>
<organism evidence="1 2">
    <name type="scientific">Lishizhenia tianjinensis</name>
    <dbReference type="NCBI Taxonomy" id="477690"/>
    <lineage>
        <taxon>Bacteria</taxon>
        <taxon>Pseudomonadati</taxon>
        <taxon>Bacteroidota</taxon>
        <taxon>Flavobacteriia</taxon>
        <taxon>Flavobacteriales</taxon>
        <taxon>Crocinitomicaceae</taxon>
        <taxon>Lishizhenia</taxon>
    </lineage>
</organism>
<name>A0A1I6XR45_9FLAO</name>
<dbReference type="Proteomes" id="UP000236454">
    <property type="component" value="Unassembled WGS sequence"/>
</dbReference>
<proteinExistence type="predicted"/>
<evidence type="ECO:0000313" key="1">
    <source>
        <dbReference type="EMBL" id="SFT40381.1"/>
    </source>
</evidence>
<dbReference type="AlphaFoldDB" id="A0A1I6XR45"/>
<dbReference type="STRING" id="477690.SAMN05216474_0371"/>
<protein>
    <submittedName>
        <fullName evidence="1">Uncharacterized protein</fullName>
    </submittedName>
</protein>
<sequence>MASDEKSKVLERLKAYNFNETTLTEHLIDTLAKYSYNTHTTTYIKDEQKIKKANYNPALKLGERWHLDSVDHRIPTEKERAAFNKNHNQDKYGASGKIADTSWHIVAEDLNYLKVSFRFEPNGLPELFSFLGKCIGYAYFNKKTKKLERAQFINEEPVRFHIFQVKDLEVNIYYSFNTAKKKYFVDKEVAELSISLLGNKVQVKEICRFSNYKKVK</sequence>
<dbReference type="EMBL" id="FPAS01000001">
    <property type="protein sequence ID" value="SFT40381.1"/>
    <property type="molecule type" value="Genomic_DNA"/>
</dbReference>
<gene>
    <name evidence="1" type="ORF">SAMN05216474_0371</name>
</gene>
<evidence type="ECO:0000313" key="2">
    <source>
        <dbReference type="Proteomes" id="UP000236454"/>
    </source>
</evidence>
<keyword evidence="2" id="KW-1185">Reference proteome</keyword>